<dbReference type="OrthoDB" id="1470350at2759"/>
<comment type="subcellular location">
    <subcellularLocation>
        <location evidence="4">Endoplasmic reticulum membrane</location>
        <topology evidence="4">Peripheral membrane protein</topology>
    </subcellularLocation>
    <subcellularLocation>
        <location evidence="3">Microsome membrane</location>
        <topology evidence="3">Peripheral membrane protein</topology>
    </subcellularLocation>
</comment>
<evidence type="ECO:0000256" key="7">
    <source>
        <dbReference type="ARBA" id="ARBA00022723"/>
    </source>
</evidence>
<dbReference type="GO" id="GO:0016705">
    <property type="term" value="F:oxidoreductase activity, acting on paired donors, with incorporation or reduction of molecular oxygen"/>
    <property type="evidence" value="ECO:0007669"/>
    <property type="project" value="InterPro"/>
</dbReference>
<keyword evidence="9 11" id="KW-0408">Iron</keyword>
<keyword evidence="6 11" id="KW-0349">Heme</keyword>
<dbReference type="GO" id="GO:0005789">
    <property type="term" value="C:endoplasmic reticulum membrane"/>
    <property type="evidence" value="ECO:0007669"/>
    <property type="project" value="UniProtKB-SubCell"/>
</dbReference>
<accession>A0A6H5IN51</accession>
<evidence type="ECO:0000313" key="14">
    <source>
        <dbReference type="Proteomes" id="UP000479190"/>
    </source>
</evidence>
<dbReference type="GO" id="GO:0004497">
    <property type="term" value="F:monooxygenase activity"/>
    <property type="evidence" value="ECO:0007669"/>
    <property type="project" value="UniProtKB-KW"/>
</dbReference>
<dbReference type="EMBL" id="CADCXV010000975">
    <property type="protein sequence ID" value="CAB0039672.1"/>
    <property type="molecule type" value="Genomic_DNA"/>
</dbReference>
<gene>
    <name evidence="13" type="ORF">TBRA_LOCUS11411</name>
</gene>
<evidence type="ECO:0000256" key="5">
    <source>
        <dbReference type="ARBA" id="ARBA00010617"/>
    </source>
</evidence>
<evidence type="ECO:0000256" key="9">
    <source>
        <dbReference type="ARBA" id="ARBA00023004"/>
    </source>
</evidence>
<dbReference type="GO" id="GO:0020037">
    <property type="term" value="F:heme binding"/>
    <property type="evidence" value="ECO:0007669"/>
    <property type="project" value="InterPro"/>
</dbReference>
<evidence type="ECO:0000256" key="4">
    <source>
        <dbReference type="ARBA" id="ARBA00004406"/>
    </source>
</evidence>
<dbReference type="PRINTS" id="PR00465">
    <property type="entry name" value="EP450IV"/>
</dbReference>
<dbReference type="Gene3D" id="1.10.630.10">
    <property type="entry name" value="Cytochrome P450"/>
    <property type="match status" value="1"/>
</dbReference>
<evidence type="ECO:0000256" key="11">
    <source>
        <dbReference type="PIRSR" id="PIRSR602403-1"/>
    </source>
</evidence>
<dbReference type="CDD" id="cd20628">
    <property type="entry name" value="CYP4"/>
    <property type="match status" value="1"/>
</dbReference>
<comment type="function">
    <text evidence="2">May be involved in the metabolism of insect hormones and in the breakdown of synthetic insecticides.</text>
</comment>
<comment type="cofactor">
    <cofactor evidence="1 11">
        <name>heme</name>
        <dbReference type="ChEBI" id="CHEBI:30413"/>
    </cofactor>
</comment>
<evidence type="ECO:0000256" key="10">
    <source>
        <dbReference type="ARBA" id="ARBA00023033"/>
    </source>
</evidence>
<evidence type="ECO:0000313" key="13">
    <source>
        <dbReference type="EMBL" id="CAB0039672.1"/>
    </source>
</evidence>
<evidence type="ECO:0000256" key="2">
    <source>
        <dbReference type="ARBA" id="ARBA00003690"/>
    </source>
</evidence>
<dbReference type="AlphaFoldDB" id="A0A6H5IN51"/>
<dbReference type="SUPFAM" id="SSF48264">
    <property type="entry name" value="Cytochrome P450"/>
    <property type="match status" value="1"/>
</dbReference>
<organism evidence="13 14">
    <name type="scientific">Trichogramma brassicae</name>
    <dbReference type="NCBI Taxonomy" id="86971"/>
    <lineage>
        <taxon>Eukaryota</taxon>
        <taxon>Metazoa</taxon>
        <taxon>Ecdysozoa</taxon>
        <taxon>Arthropoda</taxon>
        <taxon>Hexapoda</taxon>
        <taxon>Insecta</taxon>
        <taxon>Pterygota</taxon>
        <taxon>Neoptera</taxon>
        <taxon>Endopterygota</taxon>
        <taxon>Hymenoptera</taxon>
        <taxon>Apocrita</taxon>
        <taxon>Proctotrupomorpha</taxon>
        <taxon>Chalcidoidea</taxon>
        <taxon>Trichogrammatidae</taxon>
        <taxon>Trichogramma</taxon>
    </lineage>
</organism>
<dbReference type="InterPro" id="IPR001128">
    <property type="entry name" value="Cyt_P450"/>
</dbReference>
<evidence type="ECO:0000256" key="12">
    <source>
        <dbReference type="RuleBase" id="RU000461"/>
    </source>
</evidence>
<feature type="binding site" description="axial binding residue" evidence="11">
    <location>
        <position position="454"/>
    </location>
    <ligand>
        <name>heme</name>
        <dbReference type="ChEBI" id="CHEBI:30413"/>
    </ligand>
    <ligandPart>
        <name>Fe</name>
        <dbReference type="ChEBI" id="CHEBI:18248"/>
    </ligandPart>
</feature>
<dbReference type="InterPro" id="IPR050196">
    <property type="entry name" value="Cytochrome_P450_Monoox"/>
</dbReference>
<evidence type="ECO:0000256" key="3">
    <source>
        <dbReference type="ARBA" id="ARBA00004174"/>
    </source>
</evidence>
<proteinExistence type="inferred from homology"/>
<keyword evidence="8 12" id="KW-0560">Oxidoreductase</keyword>
<evidence type="ECO:0000256" key="6">
    <source>
        <dbReference type="ARBA" id="ARBA00022617"/>
    </source>
</evidence>
<reference evidence="13 14" key="1">
    <citation type="submission" date="2020-02" db="EMBL/GenBank/DDBJ databases">
        <authorList>
            <person name="Ferguson B K."/>
        </authorList>
    </citation>
    <scope>NUCLEOTIDE SEQUENCE [LARGE SCALE GENOMIC DNA]</scope>
</reference>
<dbReference type="Pfam" id="PF00067">
    <property type="entry name" value="p450"/>
    <property type="match status" value="1"/>
</dbReference>
<keyword evidence="10 12" id="KW-0503">Monooxygenase</keyword>
<evidence type="ECO:0000256" key="8">
    <source>
        <dbReference type="ARBA" id="ARBA00023002"/>
    </source>
</evidence>
<dbReference type="GO" id="GO:0005506">
    <property type="term" value="F:iron ion binding"/>
    <property type="evidence" value="ECO:0007669"/>
    <property type="project" value="InterPro"/>
</dbReference>
<dbReference type="InterPro" id="IPR036396">
    <property type="entry name" value="Cyt_P450_sf"/>
</dbReference>
<evidence type="ECO:0000256" key="1">
    <source>
        <dbReference type="ARBA" id="ARBA00001971"/>
    </source>
</evidence>
<dbReference type="PROSITE" id="PS00086">
    <property type="entry name" value="CYTOCHROME_P450"/>
    <property type="match status" value="1"/>
</dbReference>
<keyword evidence="7 11" id="KW-0479">Metal-binding</keyword>
<dbReference type="Proteomes" id="UP000479190">
    <property type="component" value="Unassembled WGS sequence"/>
</dbReference>
<comment type="similarity">
    <text evidence="5 12">Belongs to the cytochrome P450 family.</text>
</comment>
<name>A0A6H5IN51_9HYME</name>
<dbReference type="InterPro" id="IPR017972">
    <property type="entry name" value="Cyt_P450_CS"/>
</dbReference>
<dbReference type="PRINTS" id="PR00385">
    <property type="entry name" value="P450"/>
</dbReference>
<dbReference type="InterPro" id="IPR002403">
    <property type="entry name" value="Cyt_P450_E_grp-IV"/>
</dbReference>
<dbReference type="PANTHER" id="PTHR24291">
    <property type="entry name" value="CYTOCHROME P450 FAMILY 4"/>
    <property type="match status" value="1"/>
</dbReference>
<dbReference type="PANTHER" id="PTHR24291:SF105">
    <property type="entry name" value="CYTOCHROME P450 4P1-RELATED"/>
    <property type="match status" value="1"/>
</dbReference>
<keyword evidence="14" id="KW-1185">Reference proteome</keyword>
<protein>
    <recommendedName>
        <fullName evidence="15">Cytochrome P450</fullName>
    </recommendedName>
</protein>
<sequence>MILTCLLLSIIGPLIFHLMTRYNKRGRLLSKIPGPTAYPLLGNMLKFKVDNLQDLWRLGREVSNDYYPITRFWICKTAIISVRHPDDLEVIFQSHKVIDKGYIYEYLHPWLKTGLLTSTGKKWRQRRKILTPAFHFSILHKYLEIANDQGVRFMNELKNESSDTIIVDDLMLFCSQYTLNIVCESAMGVKLDKMDSKLVRRYKNAVRDMGNVVVWRMPRPYITNWLMRFARKMAKVQRDALDVLHHFTDAVIQERRQYHESSDGKYLEEFAKDCPVSEQDGTRRKLAMLDLLLAAERKGLIDHEGIKEEVDTFTFEAHDTTGMAMTFTLMLLAENKEAQTKARAEVTQVMEKHNGNLNTSSLQELPYLERCIKESLRLFPPVATLLRYTSDELQLKNILVPANTDIIVHFYDTHREPEYWPDPEKFDPDRFLPENSRNRHPFAYVPFSAGPRNCIGQKFAMMELKSLIARILYDFILEPIDRLEDMQLQADIVIRPNDPIRARFVPIRRE</sequence>
<evidence type="ECO:0008006" key="15">
    <source>
        <dbReference type="Google" id="ProtNLM"/>
    </source>
</evidence>